<dbReference type="AlphaFoldDB" id="A0AA39L993"/>
<dbReference type="InterPro" id="IPR037401">
    <property type="entry name" value="SnoaL-like"/>
</dbReference>
<evidence type="ECO:0000313" key="3">
    <source>
        <dbReference type="Proteomes" id="UP001175261"/>
    </source>
</evidence>
<feature type="domain" description="SnoaL-like" evidence="1">
    <location>
        <begin position="29"/>
        <end position="173"/>
    </location>
</feature>
<reference evidence="2" key="1">
    <citation type="submission" date="2022-10" db="EMBL/GenBank/DDBJ databases">
        <title>Determination and structural analysis of whole genome sequence of Sarocladium strictum F4-1.</title>
        <authorList>
            <person name="Hu L."/>
            <person name="Jiang Y."/>
        </authorList>
    </citation>
    <scope>NUCLEOTIDE SEQUENCE</scope>
    <source>
        <strain evidence="2">F4-1</strain>
    </source>
</reference>
<comment type="caution">
    <text evidence="2">The sequence shown here is derived from an EMBL/GenBank/DDBJ whole genome shotgun (WGS) entry which is preliminary data.</text>
</comment>
<dbReference type="InterPro" id="IPR032710">
    <property type="entry name" value="NTF2-like_dom_sf"/>
</dbReference>
<organism evidence="2 3">
    <name type="scientific">Sarocladium strictum</name>
    <name type="common">Black bundle disease fungus</name>
    <name type="synonym">Acremonium strictum</name>
    <dbReference type="NCBI Taxonomy" id="5046"/>
    <lineage>
        <taxon>Eukaryota</taxon>
        <taxon>Fungi</taxon>
        <taxon>Dikarya</taxon>
        <taxon>Ascomycota</taxon>
        <taxon>Pezizomycotina</taxon>
        <taxon>Sordariomycetes</taxon>
        <taxon>Hypocreomycetidae</taxon>
        <taxon>Hypocreales</taxon>
        <taxon>Sarocladiaceae</taxon>
        <taxon>Sarocladium</taxon>
    </lineage>
</organism>
<accession>A0AA39L993</accession>
<dbReference type="EMBL" id="JAPDFR010000002">
    <property type="protein sequence ID" value="KAK0389341.1"/>
    <property type="molecule type" value="Genomic_DNA"/>
</dbReference>
<evidence type="ECO:0000259" key="1">
    <source>
        <dbReference type="Pfam" id="PF13577"/>
    </source>
</evidence>
<dbReference type="Pfam" id="PF13577">
    <property type="entry name" value="SnoaL_4"/>
    <property type="match status" value="1"/>
</dbReference>
<dbReference type="Gene3D" id="3.10.450.50">
    <property type="match status" value="1"/>
</dbReference>
<keyword evidence="3" id="KW-1185">Reference proteome</keyword>
<proteinExistence type="predicted"/>
<dbReference type="Proteomes" id="UP001175261">
    <property type="component" value="Unassembled WGS sequence"/>
</dbReference>
<name>A0AA39L993_SARSR</name>
<gene>
    <name evidence="2" type="ORF">NLU13_2916</name>
</gene>
<dbReference type="SUPFAM" id="SSF54427">
    <property type="entry name" value="NTF2-like"/>
    <property type="match status" value="1"/>
</dbReference>
<sequence length="264" mass="30761">MKSNGTNGVVFDAEAQQERIQRLEAAVEKLTAESEVRKLHHKYGYYLDKCLYKEVVDLFSDSPDAYVQFMNGRFRGKESIRRLFIDRWSNLFVGGRNGPIEGWLLDHVIAQDIADFQPGTNIVKYRGRTLMSAGTHKSMSPEYPGGQRQWWEGGVYENEYIKEDGVWKMFRLRYYPFWHGRVEQGWKMAENFVPLFTEVHSENTFGPDELLDDFQLWPDTRVVPFHYAHPVTGKQVADEDMQAPKWREPASSAPPARKIMDWSV</sequence>
<evidence type="ECO:0000313" key="2">
    <source>
        <dbReference type="EMBL" id="KAK0389341.1"/>
    </source>
</evidence>
<protein>
    <recommendedName>
        <fullName evidence="1">SnoaL-like domain-containing protein</fullName>
    </recommendedName>
</protein>